<proteinExistence type="predicted"/>
<dbReference type="Proteomes" id="UP000265520">
    <property type="component" value="Unassembled WGS sequence"/>
</dbReference>
<comment type="caution">
    <text evidence="1">The sequence shown here is derived from an EMBL/GenBank/DDBJ whole genome shotgun (WGS) entry which is preliminary data.</text>
</comment>
<name>A0A392SZZ1_9FABA</name>
<dbReference type="AlphaFoldDB" id="A0A392SZZ1"/>
<evidence type="ECO:0000313" key="2">
    <source>
        <dbReference type="Proteomes" id="UP000265520"/>
    </source>
</evidence>
<reference evidence="1 2" key="1">
    <citation type="journal article" date="2018" name="Front. Plant Sci.">
        <title>Red Clover (Trifolium pratense) and Zigzag Clover (T. medium) - A Picture of Genomic Similarities and Differences.</title>
        <authorList>
            <person name="Dluhosova J."/>
            <person name="Istvanek J."/>
            <person name="Nedelnik J."/>
            <person name="Repkova J."/>
        </authorList>
    </citation>
    <scope>NUCLEOTIDE SEQUENCE [LARGE SCALE GENOMIC DNA]</scope>
    <source>
        <strain evidence="2">cv. 10/8</strain>
        <tissue evidence="1">Leaf</tissue>
    </source>
</reference>
<keyword evidence="2" id="KW-1185">Reference proteome</keyword>
<feature type="non-terminal residue" evidence="1">
    <location>
        <position position="50"/>
    </location>
</feature>
<sequence>MSAMVSRRWRVHPRGASPQRVSCASIFATWGVSRRTLVSPRARTPFISSP</sequence>
<accession>A0A392SZZ1</accession>
<organism evidence="1 2">
    <name type="scientific">Trifolium medium</name>
    <dbReference type="NCBI Taxonomy" id="97028"/>
    <lineage>
        <taxon>Eukaryota</taxon>
        <taxon>Viridiplantae</taxon>
        <taxon>Streptophyta</taxon>
        <taxon>Embryophyta</taxon>
        <taxon>Tracheophyta</taxon>
        <taxon>Spermatophyta</taxon>
        <taxon>Magnoliopsida</taxon>
        <taxon>eudicotyledons</taxon>
        <taxon>Gunneridae</taxon>
        <taxon>Pentapetalae</taxon>
        <taxon>rosids</taxon>
        <taxon>fabids</taxon>
        <taxon>Fabales</taxon>
        <taxon>Fabaceae</taxon>
        <taxon>Papilionoideae</taxon>
        <taxon>50 kb inversion clade</taxon>
        <taxon>NPAAA clade</taxon>
        <taxon>Hologalegina</taxon>
        <taxon>IRL clade</taxon>
        <taxon>Trifolieae</taxon>
        <taxon>Trifolium</taxon>
    </lineage>
</organism>
<protein>
    <submittedName>
        <fullName evidence="1">Uncharacterized protein</fullName>
    </submittedName>
</protein>
<evidence type="ECO:0000313" key="1">
    <source>
        <dbReference type="EMBL" id="MCI53450.1"/>
    </source>
</evidence>
<dbReference type="EMBL" id="LXQA010463227">
    <property type="protein sequence ID" value="MCI53450.1"/>
    <property type="molecule type" value="Genomic_DNA"/>
</dbReference>